<dbReference type="Proteomes" id="UP001562354">
    <property type="component" value="Unassembled WGS sequence"/>
</dbReference>
<feature type="region of interest" description="Disordered" evidence="1">
    <location>
        <begin position="283"/>
        <end position="304"/>
    </location>
</feature>
<feature type="compositionally biased region" description="Polar residues" evidence="1">
    <location>
        <begin position="632"/>
        <end position="647"/>
    </location>
</feature>
<feature type="region of interest" description="Disordered" evidence="1">
    <location>
        <begin position="54"/>
        <end position="75"/>
    </location>
</feature>
<feature type="compositionally biased region" description="Low complexity" evidence="1">
    <location>
        <begin position="706"/>
        <end position="732"/>
    </location>
</feature>
<feature type="region of interest" description="Disordered" evidence="1">
    <location>
        <begin position="699"/>
        <end position="735"/>
    </location>
</feature>
<name>A0ABR3PA06_9PEZI</name>
<dbReference type="GeneID" id="95977014"/>
<dbReference type="RefSeq" id="XP_069199272.1">
    <property type="nucleotide sequence ID" value="XM_069348079.1"/>
</dbReference>
<feature type="compositionally biased region" description="Basic and acidic residues" evidence="1">
    <location>
        <begin position="94"/>
        <end position="109"/>
    </location>
</feature>
<dbReference type="EMBL" id="JBFMKM010000012">
    <property type="protein sequence ID" value="KAL1302996.1"/>
    <property type="molecule type" value="Genomic_DNA"/>
</dbReference>
<feature type="region of interest" description="Disordered" evidence="1">
    <location>
        <begin position="420"/>
        <end position="498"/>
    </location>
</feature>
<sequence length="962" mass="105993">MSWTIQPSAIDDGFDFIPERSPQPLPRHVNYHHCAEPGDFRSAVDDRCKTDYDFVPDHGSYPPRESHNRASDPQLPNIKISRSAKAIAVTKSSKRSEMKPKEACKEPVKTKTKSKHHRGIVIRSQDGKTDFKRNPWTIASASVEAVDVASIPPLEKSVHDEEAKVEVASSAGLRKRMIRIAARDGQEKWCDVPFPLHFTKSEPERTSNLQDPPKTSEDISPLTMIHRLKDESHGGAMANIEHREAAKRWREYKKRHTQRDCESSTSANLDQGGILRDTAMKDHEERNAAVESEKASHKHAYAKRTEDKLKRKTLLVEPEITPDDSISVCSVPQKRTTTSTIVERFSTALAYIDCSGKAPSAHDSAIGFAGVHANIPSHVVTTSSHKSTDSDAHATSTRSNKGRPLPSAVAWDEVGSMTINSQSTSQSSCSQSETTSSISSTANSVLRSSEGRSEVHVEPRISSCAGNDRTRSVRNSSTVAFEKTTASRSSRRPINHDKAISSPTLLSSVHSRSILTSIRTAPASSVVRIREDSPTSTCLDGEDTTFSEAADLIDLGDMAPSQGQTNMSLERKSQRQTCLETTAQMTPSVWPGVMYGQAPEQMLVYAPYVDAIVESVTASEHDYDHSPDFDDNSSIRSHVSGPRSMQSQAEHRHQRRAAAVTSRGLVVKANHGKGQKHRTQPDMTVMHDDNATVYNWPNTDHAVGDSRSSSASHTSHRAPPTVVSSYSGSSSMRSDEVDCRVPGNITPHPLSYVSSNAAVLQAPACEPSWLNRHVASDLDSQTSHYTSMVSHEPLTVDEDLISENNIAEPKIEPRETYIPTEAHQTSPRTGPASQATSHATRVTYVQPTVEDENSSPLSEQRDTIDECGFTTFDGVHSSGDSQPTRRKYRREMTTHELRRRQPGPDNGPSIISPLLHYDSVDVTPDLAVEYTPYVQRRRTPSGNVRATSASPVSYYVRTLSRR</sequence>
<evidence type="ECO:0000313" key="2">
    <source>
        <dbReference type="EMBL" id="KAL1302996.1"/>
    </source>
</evidence>
<evidence type="ECO:0000313" key="3">
    <source>
        <dbReference type="Proteomes" id="UP001562354"/>
    </source>
</evidence>
<feature type="region of interest" description="Disordered" evidence="1">
    <location>
        <begin position="622"/>
        <end position="663"/>
    </location>
</feature>
<feature type="compositionally biased region" description="Low complexity" evidence="1">
    <location>
        <begin position="420"/>
        <end position="444"/>
    </location>
</feature>
<proteinExistence type="predicted"/>
<comment type="caution">
    <text evidence="2">The sequence shown here is derived from an EMBL/GenBank/DDBJ whole genome shotgun (WGS) entry which is preliminary data.</text>
</comment>
<feature type="compositionally biased region" description="Basic and acidic residues" evidence="1">
    <location>
        <begin position="449"/>
        <end position="459"/>
    </location>
</feature>
<organism evidence="2 3">
    <name type="scientific">Neodothiora populina</name>
    <dbReference type="NCBI Taxonomy" id="2781224"/>
    <lineage>
        <taxon>Eukaryota</taxon>
        <taxon>Fungi</taxon>
        <taxon>Dikarya</taxon>
        <taxon>Ascomycota</taxon>
        <taxon>Pezizomycotina</taxon>
        <taxon>Dothideomycetes</taxon>
        <taxon>Dothideomycetidae</taxon>
        <taxon>Dothideales</taxon>
        <taxon>Dothioraceae</taxon>
        <taxon>Neodothiora</taxon>
    </lineage>
</organism>
<feature type="compositionally biased region" description="Polar residues" evidence="1">
    <location>
        <begin position="473"/>
        <end position="488"/>
    </location>
</feature>
<accession>A0ABR3PA06</accession>
<keyword evidence="3" id="KW-1185">Reference proteome</keyword>
<gene>
    <name evidence="2" type="ORF">AAFC00_003312</name>
</gene>
<reference evidence="2 3" key="1">
    <citation type="submission" date="2024-07" db="EMBL/GenBank/DDBJ databases">
        <title>Draft sequence of the Neodothiora populina.</title>
        <authorList>
            <person name="Drown D.D."/>
            <person name="Schuette U.S."/>
            <person name="Buechlein A.B."/>
            <person name="Rusch D.R."/>
            <person name="Winton L.W."/>
            <person name="Adams G.A."/>
        </authorList>
    </citation>
    <scope>NUCLEOTIDE SEQUENCE [LARGE SCALE GENOMIC DNA]</scope>
    <source>
        <strain evidence="2 3">CPC 39397</strain>
    </source>
</reference>
<feature type="region of interest" description="Disordered" evidence="1">
    <location>
        <begin position="380"/>
        <end position="407"/>
    </location>
</feature>
<evidence type="ECO:0000256" key="1">
    <source>
        <dbReference type="SAM" id="MobiDB-lite"/>
    </source>
</evidence>
<feature type="region of interest" description="Disordered" evidence="1">
    <location>
        <begin position="89"/>
        <end position="118"/>
    </location>
</feature>
<feature type="compositionally biased region" description="Basic and acidic residues" evidence="1">
    <location>
        <begin position="283"/>
        <end position="295"/>
    </location>
</feature>
<protein>
    <submittedName>
        <fullName evidence="2">Uncharacterized protein</fullName>
    </submittedName>
</protein>